<evidence type="ECO:0000313" key="2">
    <source>
        <dbReference type="EMBL" id="NEZ47542.1"/>
    </source>
</evidence>
<sequence>MEEIKYYVLFPSHTEGMKLNNLLKRDNIKHTIVPTPRELSKSCGICIMYNKEDEKRIMEIVENNNVKNLGFQSLAKKVRKNYYI</sequence>
<dbReference type="RefSeq" id="WP_050606587.1">
    <property type="nucleotide sequence ID" value="NZ_CABKUB010000006.1"/>
</dbReference>
<dbReference type="OrthoDB" id="362866at2"/>
<evidence type="ECO:0000313" key="3">
    <source>
        <dbReference type="Proteomes" id="UP000473885"/>
    </source>
</evidence>
<protein>
    <submittedName>
        <fullName evidence="2">DUF3343 domain-containing protein</fullName>
    </submittedName>
</protein>
<proteinExistence type="predicted"/>
<comment type="caution">
    <text evidence="2">The sequence shown here is derived from an EMBL/GenBank/DDBJ whole genome shotgun (WGS) entry which is preliminary data.</text>
</comment>
<name>A0A6M0RBI7_9CLOT</name>
<dbReference type="Pfam" id="PF11823">
    <property type="entry name" value="Se_S_carrier"/>
    <property type="match status" value="1"/>
</dbReference>
<dbReference type="InterPro" id="IPR021778">
    <property type="entry name" value="Se/S_carrier-like"/>
</dbReference>
<gene>
    <name evidence="2" type="ORF">FDF74_10105</name>
</gene>
<feature type="domain" description="Putative Se/S carrier protein-like" evidence="1">
    <location>
        <begin position="5"/>
        <end position="71"/>
    </location>
</feature>
<dbReference type="AlphaFoldDB" id="A0A6M0RBI7"/>
<dbReference type="Proteomes" id="UP000473885">
    <property type="component" value="Unassembled WGS sequence"/>
</dbReference>
<accession>A0A6M0RBI7</accession>
<dbReference type="EMBL" id="SXDP01000009">
    <property type="protein sequence ID" value="NEZ47542.1"/>
    <property type="molecule type" value="Genomic_DNA"/>
</dbReference>
<evidence type="ECO:0000259" key="1">
    <source>
        <dbReference type="Pfam" id="PF11823"/>
    </source>
</evidence>
<reference evidence="2 3" key="1">
    <citation type="submission" date="2019-04" db="EMBL/GenBank/DDBJ databases">
        <title>Genome sequencing of Clostridium botulinum Groups I-IV and Clostridium butyricum.</title>
        <authorList>
            <person name="Brunt J."/>
            <person name="Van Vliet A.H.M."/>
            <person name="Stringer S.C."/>
            <person name="Carter A.T."/>
            <person name="Peck M.W."/>
        </authorList>
    </citation>
    <scope>NUCLEOTIDE SEQUENCE [LARGE SCALE GENOMIC DNA]</scope>
    <source>
        <strain evidence="2 3">IFR 18/094</strain>
    </source>
</reference>
<organism evidence="2 3">
    <name type="scientific">Clostridium niameyense</name>
    <dbReference type="NCBI Taxonomy" id="1622073"/>
    <lineage>
        <taxon>Bacteria</taxon>
        <taxon>Bacillati</taxon>
        <taxon>Bacillota</taxon>
        <taxon>Clostridia</taxon>
        <taxon>Eubacteriales</taxon>
        <taxon>Clostridiaceae</taxon>
        <taxon>Clostridium</taxon>
    </lineage>
</organism>
<keyword evidence="3" id="KW-1185">Reference proteome</keyword>